<reference evidence="1" key="1">
    <citation type="submission" date="2016-08" db="EMBL/GenBank/DDBJ databases">
        <authorList>
            <person name="Ngugi D.K."/>
            <person name="Miyake S."/>
            <person name="Stingl U."/>
        </authorList>
    </citation>
    <scope>NUCLEOTIDE SEQUENCE</scope>
    <source>
        <strain evidence="1">SCG-B11WGA-EpuloA1</strain>
    </source>
</reference>
<gene>
    <name evidence="1" type="ORF">AN396_11625</name>
</gene>
<evidence type="ECO:0000313" key="2">
    <source>
        <dbReference type="Proteomes" id="UP000188605"/>
    </source>
</evidence>
<keyword evidence="2" id="KW-1185">Reference proteome</keyword>
<comment type="caution">
    <text evidence="1">The sequence shown here is derived from an EMBL/GenBank/DDBJ whole genome shotgun (WGS) entry which is preliminary data.</text>
</comment>
<proteinExistence type="predicted"/>
<dbReference type="EMBL" id="LJDB01000096">
    <property type="protein sequence ID" value="ONI38130.1"/>
    <property type="molecule type" value="Genomic_DNA"/>
</dbReference>
<protein>
    <submittedName>
        <fullName evidence="1">Endopeptidase La</fullName>
    </submittedName>
</protein>
<sequence length="768" mass="86854">MNKMIDLPVVPLRGLTLFPEMILQFDVGRKKSIQAIEEAVSNDRIIFVTTQKDATDENPNVKGLFEIGTIARVNQVINISTNKVKILVHGEKRARLLVANNGLFMKGTVQEIDDKIVQDDVQEALMRTVAELFESYTSLSSKITQETVYSILGKDQSNKIVDAIAAHISLEVSKKQILLSEIDFNKRVQHLIDILQHEINIIMFQRQIYEKVKTNIDKTQKEYYLKEQLKVIQNELGESSIFEEEFEQYNEKMDSPNMPQYVKDKLKKEVARLNKISQNSPEYNILKNYIENILDIPWGIFTEENLDIKKANDILNAEHYGLENIKERIIEYLSVKTLNQNSISPIFCLVGPPGVGKTSIIQSIANATGRNYISIALGGVRDEAEIRGHRRTYIGSMPGRLIQGLKNAKSVNPLILLDEIDKMSMDFRGDPSAALLEILDTKQNMAFKDTYTEVPVDLSKVMFIATANSLQNVPRPLIDRMEIIDISSYTEDEKFKIANKYLIPKQLQLHGLSKTQLKFTENIIRYIIVHYTKEAGVRNLEREIGKICRKVAREIIEEKNISTHLTISRIHKYLGTPKFSYLLKDIYPEIGVVRGLAWTMFGGDTLNIEVNITNGKGLLELTGNMGDVMKESAKAALSYTKFNQEILGIAPEMFKKYDIHIHIPEGATPKDGPSAGITMATAIISALIRKKVRNDIAMTGEMTIRGKVLAIGGLKEKISAAKRAGIFNIIIPKDNKKNIQELSKKVLNNINIIYVENMNDVLENVFIA</sequence>
<organism evidence="1 2">
    <name type="scientific">Candidatus Epulonipiscium fishelsonii</name>
    <dbReference type="NCBI Taxonomy" id="77094"/>
    <lineage>
        <taxon>Bacteria</taxon>
        <taxon>Bacillati</taxon>
        <taxon>Bacillota</taxon>
        <taxon>Clostridia</taxon>
        <taxon>Lachnospirales</taxon>
        <taxon>Lachnospiraceae</taxon>
        <taxon>Candidatus Epulonipiscium</taxon>
    </lineage>
</organism>
<name>A0ACC8X868_9FIRM</name>
<evidence type="ECO:0000313" key="1">
    <source>
        <dbReference type="EMBL" id="ONI38130.1"/>
    </source>
</evidence>
<dbReference type="Proteomes" id="UP000188605">
    <property type="component" value="Unassembled WGS sequence"/>
</dbReference>
<accession>A0ACC8X868</accession>